<dbReference type="CDD" id="cd17546">
    <property type="entry name" value="REC_hyHK_CKI1_RcsC-like"/>
    <property type="match status" value="1"/>
</dbReference>
<dbReference type="Proteomes" id="UP000064893">
    <property type="component" value="Chromosome"/>
</dbReference>
<reference evidence="5 6" key="1">
    <citation type="submission" date="2015-11" db="EMBL/GenBank/DDBJ databases">
        <title>Description and complete genome sequence of a novel strain predominating in hypersaline microbial mats and representing a new family of the Bacteriodetes phylum.</title>
        <authorList>
            <person name="Spring S."/>
            <person name="Bunk B."/>
            <person name="Sproer C."/>
            <person name="Klenk H.-P."/>
        </authorList>
    </citation>
    <scope>NUCLEOTIDE SEQUENCE [LARGE SCALE GENOMIC DNA]</scope>
    <source>
        <strain evidence="5 6">L21-Spi-D4</strain>
    </source>
</reference>
<evidence type="ECO:0000313" key="6">
    <source>
        <dbReference type="Proteomes" id="UP000064893"/>
    </source>
</evidence>
<dbReference type="InterPro" id="IPR011006">
    <property type="entry name" value="CheY-like_superfamily"/>
</dbReference>
<keyword evidence="2" id="KW-0902">Two-component regulatory system</keyword>
<dbReference type="RefSeq" id="WP_057954062.1">
    <property type="nucleotide sequence ID" value="NZ_CP013118.1"/>
</dbReference>
<name>A0A0S2I2Y9_9BACT</name>
<dbReference type="PANTHER" id="PTHR45339">
    <property type="entry name" value="HYBRID SIGNAL TRANSDUCTION HISTIDINE KINASE J"/>
    <property type="match status" value="1"/>
</dbReference>
<organism evidence="5 6">
    <name type="scientific">Salinivirga cyanobacteriivorans</name>
    <dbReference type="NCBI Taxonomy" id="1307839"/>
    <lineage>
        <taxon>Bacteria</taxon>
        <taxon>Pseudomonadati</taxon>
        <taxon>Bacteroidota</taxon>
        <taxon>Bacteroidia</taxon>
        <taxon>Bacteroidales</taxon>
        <taxon>Salinivirgaceae</taxon>
        <taxon>Salinivirga</taxon>
    </lineage>
</organism>
<dbReference type="EMBL" id="CP013118">
    <property type="protein sequence ID" value="ALO16710.1"/>
    <property type="molecule type" value="Genomic_DNA"/>
</dbReference>
<feature type="modified residue" description="4-aspartylphosphate" evidence="3">
    <location>
        <position position="59"/>
    </location>
</feature>
<dbReference type="GO" id="GO:0000160">
    <property type="term" value="P:phosphorelay signal transduction system"/>
    <property type="evidence" value="ECO:0007669"/>
    <property type="project" value="UniProtKB-KW"/>
</dbReference>
<dbReference type="PROSITE" id="PS50110">
    <property type="entry name" value="RESPONSE_REGULATORY"/>
    <property type="match status" value="1"/>
</dbReference>
<dbReference type="PANTHER" id="PTHR45339:SF1">
    <property type="entry name" value="HYBRID SIGNAL TRANSDUCTION HISTIDINE KINASE J"/>
    <property type="match status" value="1"/>
</dbReference>
<dbReference type="KEGG" id="blq:L21SP5_03094"/>
<dbReference type="Gene3D" id="3.40.50.2300">
    <property type="match status" value="1"/>
</dbReference>
<dbReference type="Pfam" id="PF00072">
    <property type="entry name" value="Response_reg"/>
    <property type="match status" value="1"/>
</dbReference>
<evidence type="ECO:0000256" key="2">
    <source>
        <dbReference type="ARBA" id="ARBA00023012"/>
    </source>
</evidence>
<dbReference type="SMART" id="SM00448">
    <property type="entry name" value="REC"/>
    <property type="match status" value="1"/>
</dbReference>
<accession>A0A0S2I2Y9</accession>
<keyword evidence="6" id="KW-1185">Reference proteome</keyword>
<proteinExistence type="predicted"/>
<dbReference type="AlphaFoldDB" id="A0A0S2I2Y9"/>
<gene>
    <name evidence="5" type="primary">divK_4</name>
    <name evidence="5" type="ORF">L21SP5_03094</name>
</gene>
<sequence length="126" mass="14691">MITHDWHEKIILIVEDEHINFRYLQEILKKTQAQILRAENGLEAIETAKEKNVDLILMDIKLPVMDGYEATRKIREFNKDIPIIAQTAYVMSGEEEKTRAAGCDDYLTKPLRIKTVLETLSKYLEK</sequence>
<dbReference type="SUPFAM" id="SSF52172">
    <property type="entry name" value="CheY-like"/>
    <property type="match status" value="1"/>
</dbReference>
<feature type="domain" description="Response regulatory" evidence="4">
    <location>
        <begin position="10"/>
        <end position="124"/>
    </location>
</feature>
<keyword evidence="1 3" id="KW-0597">Phosphoprotein</keyword>
<evidence type="ECO:0000256" key="3">
    <source>
        <dbReference type="PROSITE-ProRule" id="PRU00169"/>
    </source>
</evidence>
<evidence type="ECO:0000313" key="5">
    <source>
        <dbReference type="EMBL" id="ALO16710.1"/>
    </source>
</evidence>
<evidence type="ECO:0000259" key="4">
    <source>
        <dbReference type="PROSITE" id="PS50110"/>
    </source>
</evidence>
<dbReference type="InterPro" id="IPR001789">
    <property type="entry name" value="Sig_transdc_resp-reg_receiver"/>
</dbReference>
<dbReference type="OrthoDB" id="9796457at2"/>
<protein>
    <submittedName>
        <fullName evidence="5">Polar-differentiation response regulator DivK</fullName>
    </submittedName>
</protein>
<evidence type="ECO:0000256" key="1">
    <source>
        <dbReference type="ARBA" id="ARBA00022553"/>
    </source>
</evidence>
<dbReference type="STRING" id="1307839.L21SP5_03094"/>